<name>A0A0S8GKT8_UNCW3</name>
<organism evidence="2 3">
    <name type="scientific">candidate division WOR_3 bacterium SM23_60</name>
    <dbReference type="NCBI Taxonomy" id="1703780"/>
    <lineage>
        <taxon>Bacteria</taxon>
        <taxon>Bacteria division WOR-3</taxon>
    </lineage>
</organism>
<evidence type="ECO:0000313" key="3">
    <source>
        <dbReference type="Proteomes" id="UP000051096"/>
    </source>
</evidence>
<proteinExistence type="predicted"/>
<keyword evidence="1" id="KW-0812">Transmembrane</keyword>
<keyword evidence="1" id="KW-0472">Membrane</keyword>
<gene>
    <name evidence="2" type="ORF">AMJ87_03175</name>
</gene>
<evidence type="ECO:0008006" key="4">
    <source>
        <dbReference type="Google" id="ProtNLM"/>
    </source>
</evidence>
<dbReference type="Proteomes" id="UP000051096">
    <property type="component" value="Unassembled WGS sequence"/>
</dbReference>
<evidence type="ECO:0000256" key="1">
    <source>
        <dbReference type="SAM" id="Phobius"/>
    </source>
</evidence>
<dbReference type="SUPFAM" id="SSF54523">
    <property type="entry name" value="Pili subunits"/>
    <property type="match status" value="1"/>
</dbReference>
<comment type="caution">
    <text evidence="2">The sequence shown here is derived from an EMBL/GenBank/DDBJ whole genome shotgun (WGS) entry which is preliminary data.</text>
</comment>
<accession>A0A0S8GKT8</accession>
<reference evidence="2 3" key="1">
    <citation type="journal article" date="2015" name="Microbiome">
        <title>Genomic resolution of linkages in carbon, nitrogen, and sulfur cycling among widespread estuary sediment bacteria.</title>
        <authorList>
            <person name="Baker B.J."/>
            <person name="Lazar C.S."/>
            <person name="Teske A.P."/>
            <person name="Dick G.J."/>
        </authorList>
    </citation>
    <scope>NUCLEOTIDE SEQUENCE [LARGE SCALE GENOMIC DNA]</scope>
    <source>
        <strain evidence="2">SM23_60</strain>
    </source>
</reference>
<sequence length="115" mass="13042">MKTGSRDGMAAIALVIALVIIGIIVIAALSVYTSGTKDRERVKSTIDRTRNVQCFSQIRRVEMSIQMYRYEHGHFPQHLSALDDMSERDFYCPVTGRPYDYDVNTGTVTCPDHIR</sequence>
<dbReference type="AlphaFoldDB" id="A0A0S8GKT8"/>
<protein>
    <recommendedName>
        <fullName evidence="4">Type II secretion system protein GspG C-terminal domain-containing protein</fullName>
    </recommendedName>
</protein>
<feature type="transmembrane region" description="Helical" evidence="1">
    <location>
        <begin position="12"/>
        <end position="33"/>
    </location>
</feature>
<evidence type="ECO:0000313" key="2">
    <source>
        <dbReference type="EMBL" id="KPK72996.1"/>
    </source>
</evidence>
<keyword evidence="1" id="KW-1133">Transmembrane helix</keyword>
<dbReference type="EMBL" id="LJUO01000018">
    <property type="protein sequence ID" value="KPK72996.1"/>
    <property type="molecule type" value="Genomic_DNA"/>
</dbReference>
<dbReference type="InterPro" id="IPR045584">
    <property type="entry name" value="Pilin-like"/>
</dbReference>